<dbReference type="AlphaFoldDB" id="A0A7W9FXI6"/>
<dbReference type="Pfam" id="PF03575">
    <property type="entry name" value="Peptidase_S51"/>
    <property type="match status" value="1"/>
</dbReference>
<dbReference type="EMBL" id="JACHMB010000001">
    <property type="protein sequence ID" value="MBB5773407.1"/>
    <property type="molecule type" value="Genomic_DNA"/>
</dbReference>
<evidence type="ECO:0000256" key="1">
    <source>
        <dbReference type="ARBA" id="ARBA00006534"/>
    </source>
</evidence>
<dbReference type="PANTHER" id="PTHR36175:SF1">
    <property type="entry name" value="CYANOPHYCINASE"/>
    <property type="match status" value="1"/>
</dbReference>
<comment type="caution">
    <text evidence="5">The sequence shown here is derived from an EMBL/GenBank/DDBJ whole genome shotgun (WGS) entry which is preliminary data.</text>
</comment>
<evidence type="ECO:0000313" key="5">
    <source>
        <dbReference type="EMBL" id="MBB5773407.1"/>
    </source>
</evidence>
<reference evidence="5 6" key="1">
    <citation type="submission" date="2020-08" db="EMBL/GenBank/DDBJ databases">
        <title>Sequencing the genomes of 1000 actinobacteria strains.</title>
        <authorList>
            <person name="Klenk H.-P."/>
        </authorList>
    </citation>
    <scope>NUCLEOTIDE SEQUENCE [LARGE SCALE GENOMIC DNA]</scope>
    <source>
        <strain evidence="5 6">DSM 45507</strain>
    </source>
</reference>
<dbReference type="GO" id="GO:0008236">
    <property type="term" value="F:serine-type peptidase activity"/>
    <property type="evidence" value="ECO:0007669"/>
    <property type="project" value="UniProtKB-KW"/>
</dbReference>
<dbReference type="SUPFAM" id="SSF52317">
    <property type="entry name" value="Class I glutamine amidotransferase-like"/>
    <property type="match status" value="1"/>
</dbReference>
<keyword evidence="6" id="KW-1185">Reference proteome</keyword>
<accession>A0A7W9FXI6</accession>
<dbReference type="RefSeq" id="WP_185067404.1">
    <property type="nucleotide sequence ID" value="NZ_JACHMB010000001.1"/>
</dbReference>
<evidence type="ECO:0000256" key="4">
    <source>
        <dbReference type="ARBA" id="ARBA00022825"/>
    </source>
</evidence>
<evidence type="ECO:0000313" key="6">
    <source>
        <dbReference type="Proteomes" id="UP000579153"/>
    </source>
</evidence>
<keyword evidence="3" id="KW-0378">Hydrolase</keyword>
<comment type="similarity">
    <text evidence="1">Belongs to the peptidase S51 family.</text>
</comment>
<dbReference type="GO" id="GO:0006508">
    <property type="term" value="P:proteolysis"/>
    <property type="evidence" value="ECO:0007669"/>
    <property type="project" value="UniProtKB-KW"/>
</dbReference>
<dbReference type="InterPro" id="IPR029062">
    <property type="entry name" value="Class_I_gatase-like"/>
</dbReference>
<dbReference type="Gene3D" id="3.40.50.880">
    <property type="match status" value="1"/>
</dbReference>
<gene>
    <name evidence="5" type="ORF">HD596_000163</name>
</gene>
<protein>
    <submittedName>
        <fullName evidence="5">Cyanophycinase-like exopeptidase</fullName>
    </submittedName>
</protein>
<dbReference type="PANTHER" id="PTHR36175">
    <property type="entry name" value="CYANOPHYCINASE"/>
    <property type="match status" value="1"/>
</dbReference>
<keyword evidence="4" id="KW-0720">Serine protease</keyword>
<dbReference type="InterPro" id="IPR005320">
    <property type="entry name" value="Peptidase_S51"/>
</dbReference>
<keyword evidence="2" id="KW-0645">Protease</keyword>
<proteinExistence type="inferred from homology"/>
<organism evidence="5 6">
    <name type="scientific">Nonomuraea jabiensis</name>
    <dbReference type="NCBI Taxonomy" id="882448"/>
    <lineage>
        <taxon>Bacteria</taxon>
        <taxon>Bacillati</taxon>
        <taxon>Actinomycetota</taxon>
        <taxon>Actinomycetes</taxon>
        <taxon>Streptosporangiales</taxon>
        <taxon>Streptosporangiaceae</taxon>
        <taxon>Nonomuraea</taxon>
    </lineage>
</organism>
<name>A0A7W9FXI6_9ACTN</name>
<dbReference type="Proteomes" id="UP000579153">
    <property type="component" value="Unassembled WGS sequence"/>
</dbReference>
<evidence type="ECO:0000256" key="2">
    <source>
        <dbReference type="ARBA" id="ARBA00022670"/>
    </source>
</evidence>
<sequence>MPGPLALIGLSDLDTDAKIDADLLARSGGDEVLIIPTAGAEWPRAELRRMLEARVELYDRRLGARVTCPMIFSREAAADPANVALVERARYIMLTGGRPGPLTAILEGTPVWRAIVAAWEAGAVLSGESAGAMALTGRIVASLEEDPAADGHSFSWKRPGLGVLPGLRAVPHSDTTKGQHLLTSLLACTPTDVPIVCVPEYTAVVREADGTWTRLGADGVVVFHEGATHDLSPLHHTEPGPANH</sequence>
<evidence type="ECO:0000256" key="3">
    <source>
        <dbReference type="ARBA" id="ARBA00022801"/>
    </source>
</evidence>